<dbReference type="RefSeq" id="XP_051443761.1">
    <property type="nucleotide sequence ID" value="XM_051593836.1"/>
</dbReference>
<dbReference type="CDD" id="cd04678">
    <property type="entry name" value="NUDIX_MTH2_Nudt15"/>
    <property type="match status" value="1"/>
</dbReference>
<dbReference type="PROSITE" id="PS00893">
    <property type="entry name" value="NUDIX_BOX"/>
    <property type="match status" value="1"/>
</dbReference>
<dbReference type="InterPro" id="IPR015797">
    <property type="entry name" value="NUDIX_hydrolase-like_dom_sf"/>
</dbReference>
<feature type="domain" description="Nudix hydrolase" evidence="3">
    <location>
        <begin position="7"/>
        <end position="146"/>
    </location>
</feature>
<dbReference type="GO" id="GO:0035539">
    <property type="term" value="F:8-oxo-7,8-dihydrodeoxyguanosine triphosphate pyrophosphatase activity"/>
    <property type="evidence" value="ECO:0007669"/>
    <property type="project" value="TreeGrafter"/>
</dbReference>
<comment type="similarity">
    <text evidence="2">Belongs to the Nudix hydrolase family.</text>
</comment>
<dbReference type="PRINTS" id="PR00502">
    <property type="entry name" value="NUDIXFAMILY"/>
</dbReference>
<dbReference type="Proteomes" id="UP001206595">
    <property type="component" value="Unassembled WGS sequence"/>
</dbReference>
<dbReference type="PANTHER" id="PTHR16099">
    <property type="entry name" value="8-OXO-DGTP DIPHOSPHATES NUDT15"/>
    <property type="match status" value="1"/>
</dbReference>
<evidence type="ECO:0000259" key="3">
    <source>
        <dbReference type="PROSITE" id="PS51462"/>
    </source>
</evidence>
<dbReference type="GeneID" id="75919178"/>
<gene>
    <name evidence="4" type="ORF">K450DRAFT_75574</name>
</gene>
<proteinExistence type="inferred from homology"/>
<dbReference type="PANTHER" id="PTHR16099:SF5">
    <property type="entry name" value="NUCLEOTIDE TRIPHOSPHATE DIPHOSPHATASE NUDT15"/>
    <property type="match status" value="1"/>
</dbReference>
<dbReference type="Pfam" id="PF00293">
    <property type="entry name" value="NUDIX"/>
    <property type="match status" value="1"/>
</dbReference>
<keyword evidence="5" id="KW-1185">Reference proteome</keyword>
<organism evidence="4 5">
    <name type="scientific">Umbelopsis ramanniana AG</name>
    <dbReference type="NCBI Taxonomy" id="1314678"/>
    <lineage>
        <taxon>Eukaryota</taxon>
        <taxon>Fungi</taxon>
        <taxon>Fungi incertae sedis</taxon>
        <taxon>Mucoromycota</taxon>
        <taxon>Mucoromycotina</taxon>
        <taxon>Umbelopsidomycetes</taxon>
        <taxon>Umbelopsidales</taxon>
        <taxon>Umbelopsidaceae</taxon>
        <taxon>Umbelopsis</taxon>
    </lineage>
</organism>
<dbReference type="PROSITE" id="PS51462">
    <property type="entry name" value="NUDIX"/>
    <property type="match status" value="1"/>
</dbReference>
<dbReference type="GO" id="GO:0005829">
    <property type="term" value="C:cytosol"/>
    <property type="evidence" value="ECO:0007669"/>
    <property type="project" value="TreeGrafter"/>
</dbReference>
<dbReference type="InterPro" id="IPR020084">
    <property type="entry name" value="NUDIX_hydrolase_CS"/>
</dbReference>
<reference evidence="4" key="2">
    <citation type="journal article" date="2022" name="Proc. Natl. Acad. Sci. U.S.A.">
        <title>Diploid-dominant life cycles characterize the early evolution of Fungi.</title>
        <authorList>
            <person name="Amses K.R."/>
            <person name="Simmons D.R."/>
            <person name="Longcore J.E."/>
            <person name="Mondo S.J."/>
            <person name="Seto K."/>
            <person name="Jeronimo G.H."/>
            <person name="Bonds A.E."/>
            <person name="Quandt C.A."/>
            <person name="Davis W.J."/>
            <person name="Chang Y."/>
            <person name="Federici B.A."/>
            <person name="Kuo A."/>
            <person name="LaButti K."/>
            <person name="Pangilinan J."/>
            <person name="Andreopoulos W."/>
            <person name="Tritt A."/>
            <person name="Riley R."/>
            <person name="Hundley H."/>
            <person name="Johnson J."/>
            <person name="Lipzen A."/>
            <person name="Barry K."/>
            <person name="Lang B.F."/>
            <person name="Cuomo C.A."/>
            <person name="Buchler N.E."/>
            <person name="Grigoriev I.V."/>
            <person name="Spatafora J.W."/>
            <person name="Stajich J.E."/>
            <person name="James T.Y."/>
        </authorList>
    </citation>
    <scope>NUCLEOTIDE SEQUENCE</scope>
    <source>
        <strain evidence="4">AG</strain>
    </source>
</reference>
<evidence type="ECO:0000313" key="4">
    <source>
        <dbReference type="EMBL" id="KAI8578757.1"/>
    </source>
</evidence>
<dbReference type="InterPro" id="IPR000086">
    <property type="entry name" value="NUDIX_hydrolase_dom"/>
</dbReference>
<dbReference type="FunFam" id="3.90.79.10:FF:000060">
    <property type="entry name" value="Nudix hydrolase 1"/>
    <property type="match status" value="1"/>
</dbReference>
<dbReference type="Gene3D" id="3.90.79.10">
    <property type="entry name" value="Nucleoside Triphosphate Pyrophosphohydrolase"/>
    <property type="match status" value="1"/>
</dbReference>
<evidence type="ECO:0000256" key="2">
    <source>
        <dbReference type="RuleBase" id="RU003476"/>
    </source>
</evidence>
<protein>
    <recommendedName>
        <fullName evidence="3">Nudix hydrolase domain-containing protein</fullName>
    </recommendedName>
</protein>
<keyword evidence="1 2" id="KW-0378">Hydrolase</keyword>
<dbReference type="GO" id="GO:0006203">
    <property type="term" value="P:dGTP catabolic process"/>
    <property type="evidence" value="ECO:0007669"/>
    <property type="project" value="TreeGrafter"/>
</dbReference>
<comment type="caution">
    <text evidence="4">The sequence shown here is derived from an EMBL/GenBank/DDBJ whole genome shotgun (WGS) entry which is preliminary data.</text>
</comment>
<dbReference type="InterPro" id="IPR020476">
    <property type="entry name" value="Nudix_hydrolase"/>
</dbReference>
<dbReference type="AlphaFoldDB" id="A0AAD5E8N1"/>
<reference evidence="4" key="1">
    <citation type="submission" date="2021-06" db="EMBL/GenBank/DDBJ databases">
        <authorList>
            <consortium name="DOE Joint Genome Institute"/>
            <person name="Mondo S.J."/>
            <person name="Amses K.R."/>
            <person name="Simmons D.R."/>
            <person name="Longcore J.E."/>
            <person name="Seto K."/>
            <person name="Alves G.H."/>
            <person name="Bonds A.E."/>
            <person name="Quandt C.A."/>
            <person name="Davis W.J."/>
            <person name="Chang Y."/>
            <person name="Letcher P.M."/>
            <person name="Powell M.J."/>
            <person name="Kuo A."/>
            <person name="Labutti K."/>
            <person name="Pangilinan J."/>
            <person name="Andreopoulos W."/>
            <person name="Tritt A."/>
            <person name="Riley R."/>
            <person name="Hundley H."/>
            <person name="Johnson J."/>
            <person name="Lipzen A."/>
            <person name="Barry K."/>
            <person name="Berbee M.L."/>
            <person name="Buchler N.E."/>
            <person name="Grigoriev I.V."/>
            <person name="Spatafora J.W."/>
            <person name="Stajich J.E."/>
            <person name="James T.Y."/>
        </authorList>
    </citation>
    <scope>NUCLEOTIDE SEQUENCE</scope>
    <source>
        <strain evidence="4">AG</strain>
    </source>
</reference>
<dbReference type="SUPFAM" id="SSF55811">
    <property type="entry name" value="Nudix"/>
    <property type="match status" value="1"/>
</dbReference>
<dbReference type="EMBL" id="MU620926">
    <property type="protein sequence ID" value="KAI8578757.1"/>
    <property type="molecule type" value="Genomic_DNA"/>
</dbReference>
<sequence length="154" mass="17468">MTEKPQEARVGVGCFVILKGTATTPDRLLIGRRKGSHGAGTYQLPGGHLEFKESFEECAIREVYEETGLTLSTAEFATATNDVMTAENKHYCTMFMKATVDHEDVENLRSMEPEKLDGDWAWITWNDLAKEDSQYRPLFLPLQNLLLTRPHFTI</sequence>
<name>A0AAD5E8N1_UMBRA</name>
<accession>A0AAD5E8N1</accession>
<evidence type="ECO:0000313" key="5">
    <source>
        <dbReference type="Proteomes" id="UP001206595"/>
    </source>
</evidence>
<evidence type="ECO:0000256" key="1">
    <source>
        <dbReference type="ARBA" id="ARBA00022801"/>
    </source>
</evidence>